<dbReference type="AlphaFoldDB" id="A0AAD9E1D0"/>
<dbReference type="PANTHER" id="PTHR44170:SF48">
    <property type="entry name" value="PROTEIN TURTLE HOMOLOG A"/>
    <property type="match status" value="1"/>
</dbReference>
<dbReference type="Pfam" id="PF13927">
    <property type="entry name" value="Ig_3"/>
    <property type="match status" value="3"/>
</dbReference>
<dbReference type="SMART" id="SM00408">
    <property type="entry name" value="IGc2"/>
    <property type="match status" value="3"/>
</dbReference>
<accession>A0AAD9E1D0</accession>
<evidence type="ECO:0008006" key="10">
    <source>
        <dbReference type="Google" id="ProtNLM"/>
    </source>
</evidence>
<feature type="compositionally biased region" description="Basic and acidic residues" evidence="4">
    <location>
        <begin position="1120"/>
        <end position="1129"/>
    </location>
</feature>
<reference evidence="8" key="1">
    <citation type="submission" date="2023-03" db="EMBL/GenBank/DDBJ databases">
        <title>Electrophorus voltai genome.</title>
        <authorList>
            <person name="Bian C."/>
        </authorList>
    </citation>
    <scope>NUCLEOTIDE SEQUENCE</scope>
    <source>
        <strain evidence="8">CB-2022</strain>
        <tissue evidence="8">Muscle</tissue>
    </source>
</reference>
<feature type="region of interest" description="Disordered" evidence="4">
    <location>
        <begin position="1016"/>
        <end position="1093"/>
    </location>
</feature>
<dbReference type="SUPFAM" id="SSF49265">
    <property type="entry name" value="Fibronectin type III"/>
    <property type="match status" value="1"/>
</dbReference>
<evidence type="ECO:0000256" key="4">
    <source>
        <dbReference type="SAM" id="MobiDB-lite"/>
    </source>
</evidence>
<feature type="domain" description="Ig-like" evidence="6">
    <location>
        <begin position="13"/>
        <end position="84"/>
    </location>
</feature>
<keyword evidence="1" id="KW-0677">Repeat</keyword>
<dbReference type="InterPro" id="IPR003599">
    <property type="entry name" value="Ig_sub"/>
</dbReference>
<dbReference type="InterPro" id="IPR003961">
    <property type="entry name" value="FN3_dom"/>
</dbReference>
<dbReference type="SMART" id="SM00060">
    <property type="entry name" value="FN3"/>
    <property type="match status" value="2"/>
</dbReference>
<dbReference type="FunFam" id="2.60.40.10:FF:000107">
    <property type="entry name" value="Myosin, light chain kinase a"/>
    <property type="match status" value="1"/>
</dbReference>
<dbReference type="CDD" id="cd00096">
    <property type="entry name" value="Ig"/>
    <property type="match status" value="1"/>
</dbReference>
<proteinExistence type="predicted"/>
<dbReference type="SMART" id="SM00409">
    <property type="entry name" value="IG"/>
    <property type="match status" value="4"/>
</dbReference>
<dbReference type="Pfam" id="PF00041">
    <property type="entry name" value="fn3"/>
    <property type="match status" value="2"/>
</dbReference>
<dbReference type="SUPFAM" id="SSF48726">
    <property type="entry name" value="Immunoglobulin"/>
    <property type="match status" value="5"/>
</dbReference>
<feature type="domain" description="Ig-like" evidence="6">
    <location>
        <begin position="198"/>
        <end position="289"/>
    </location>
</feature>
<dbReference type="PANTHER" id="PTHR44170">
    <property type="entry name" value="PROTEIN SIDEKICK"/>
    <property type="match status" value="1"/>
</dbReference>
<dbReference type="EMBL" id="JAROKS010000010">
    <property type="protein sequence ID" value="KAK1800674.1"/>
    <property type="molecule type" value="Genomic_DNA"/>
</dbReference>
<evidence type="ECO:0000256" key="1">
    <source>
        <dbReference type="ARBA" id="ARBA00022737"/>
    </source>
</evidence>
<dbReference type="Gene3D" id="2.60.40.10">
    <property type="entry name" value="Immunoglobulins"/>
    <property type="match status" value="7"/>
</dbReference>
<dbReference type="InterPro" id="IPR036116">
    <property type="entry name" value="FN3_sf"/>
</dbReference>
<dbReference type="GO" id="GO:0055013">
    <property type="term" value="P:cardiac muscle cell development"/>
    <property type="evidence" value="ECO:0007669"/>
    <property type="project" value="UniProtKB-ARBA"/>
</dbReference>
<evidence type="ECO:0000259" key="7">
    <source>
        <dbReference type="PROSITE" id="PS50853"/>
    </source>
</evidence>
<evidence type="ECO:0000256" key="5">
    <source>
        <dbReference type="SAM" id="Phobius"/>
    </source>
</evidence>
<feature type="transmembrane region" description="Helical" evidence="5">
    <location>
        <begin position="7"/>
        <end position="29"/>
    </location>
</feature>
<keyword evidence="9" id="KW-1185">Reference proteome</keyword>
<keyword evidence="5" id="KW-0812">Transmembrane</keyword>
<sequence>MALKWHYLPVIISVAVVCLFGPTATLYVVEWVRQGYDTPVLIKFGTYVPRIHPHYEGRISLSGATDLLVVGLKLDDGGWYECRVLLLNKPSDETRNGSWTLLSVTAPPVFSETPSLVTEVFLSRPITLKCVAHGNPPPIIKWYKDGVLMNQTGNVKVLNGSLSFSSVKKDTAGHYQCHASNSEGNEICSTQLRVKGPPAIIIPPTNTILNLSQNALLQCQAEADPPNMTYVWLREGENVYHIESLKTRVKVMVDGTLLISRLTPGDSGNYTCMPTNGLPVPPTASAILTVQYPAQVTQMPEWTFLPTGMRGVISCPLAAEPQLLRVAWTKDGKALDLHSYPGWALTAEGSIVIATTNDDATGVYTCTPYNSYGTMGQSEPTTVILQDPPSLRVSPQSEYRQQVGQTLLIPCQALGDPPPTVKWAKPGASSSYFYSITSNGSLLLQPLGKEHHGEWECHVINRVATIKATTSVSVLGLHQGTSPHVVSSVSVEAEIDQANISWEPGFDGGYKQTFSVWLKCLCADGELQEWKSILAYSSSLSLLVTGLLPSTEYQFRVMAHNKLGSGPFSEIGTARTLDKHPVGSRLEPPTLLSFNQSSEGVYLWWAAPQLPIDGFLLQSRLKEGEWLNLDVDISANKTDMLIKGLQKNSNYELRLLSRSGQNLSMPSRSVNISTLGMEEYLTSPQLLEFAPHQLLVGIIGGMGFLCLVFLLVLAMLFVISQRRNQRQEKYREDLTPVVYVCQSLKDGTAPNSPDSVLKQNLLPPCSLSSSSSSFGKSSCICSVELIYRGADGRFMLKPYEEISAAAPATQTIPRPSLLQISDGADNSMVQNSQSLYSYEEKRRHPPFVLSVDLTTCGSDSCPSGTVQAMPEQHSLQRFPSQFKEQELSNQPLDQSSLISECSSSTLFTPSERYKTLNCSSVRSAASTLVLQMEHEREQGNLSHCLRLAREREELERELRSSPSLPLRGTSWSSSYCHSPVTEVIHMHEKEEDEEDAPEVNVELQGYRSVPELEGRCRSYASQSSGQASLDQRSSSESSGRGSLDQHSSSESSGRGSLDQHSSSESSGRGSLDQRSSSESSGRGSLDQRSSRQSLSFSAPFTCFPSAAEESDKDEAGLQEPTERDCSRRGSVDENYEWDSHYVTKHFEDLKAPVSRRSLEGEFLSKGRGKICAEDDSRLALNQEKKGLFPWVSLVGSVPECAAPSVLTTGSEESPLAQEILHNSTSYPDPEPDAVMF</sequence>
<feature type="region of interest" description="Disordered" evidence="4">
    <location>
        <begin position="1105"/>
        <end position="1129"/>
    </location>
</feature>
<feature type="domain" description="Ig-like" evidence="6">
    <location>
        <begin position="293"/>
        <end position="384"/>
    </location>
</feature>
<evidence type="ECO:0000256" key="2">
    <source>
        <dbReference type="ARBA" id="ARBA00023157"/>
    </source>
</evidence>
<dbReference type="GO" id="GO:0098609">
    <property type="term" value="P:cell-cell adhesion"/>
    <property type="evidence" value="ECO:0007669"/>
    <property type="project" value="TreeGrafter"/>
</dbReference>
<evidence type="ECO:0000313" key="8">
    <source>
        <dbReference type="EMBL" id="KAK1800674.1"/>
    </source>
</evidence>
<dbReference type="PROSITE" id="PS50835">
    <property type="entry name" value="IG_LIKE"/>
    <property type="match status" value="5"/>
</dbReference>
<dbReference type="InterPro" id="IPR007110">
    <property type="entry name" value="Ig-like_dom"/>
</dbReference>
<keyword evidence="2" id="KW-1015">Disulfide bond</keyword>
<evidence type="ECO:0000256" key="3">
    <source>
        <dbReference type="ARBA" id="ARBA00023319"/>
    </source>
</evidence>
<dbReference type="GO" id="GO:0003007">
    <property type="term" value="P:heart morphogenesis"/>
    <property type="evidence" value="ECO:0007669"/>
    <property type="project" value="UniProtKB-ARBA"/>
</dbReference>
<feature type="compositionally biased region" description="Low complexity" evidence="4">
    <location>
        <begin position="1028"/>
        <end position="1093"/>
    </location>
</feature>
<dbReference type="CDD" id="cd00063">
    <property type="entry name" value="FN3"/>
    <property type="match status" value="2"/>
</dbReference>
<dbReference type="PROSITE" id="PS50853">
    <property type="entry name" value="FN3"/>
    <property type="match status" value="2"/>
</dbReference>
<feature type="domain" description="Ig-like" evidence="6">
    <location>
        <begin position="108"/>
        <end position="193"/>
    </location>
</feature>
<gene>
    <name evidence="8" type="ORF">P4O66_005879</name>
</gene>
<dbReference type="Proteomes" id="UP001239994">
    <property type="component" value="Unassembled WGS sequence"/>
</dbReference>
<dbReference type="InterPro" id="IPR013783">
    <property type="entry name" value="Ig-like_fold"/>
</dbReference>
<dbReference type="InterPro" id="IPR003598">
    <property type="entry name" value="Ig_sub2"/>
</dbReference>
<keyword evidence="3" id="KW-0393">Immunoglobulin domain</keyword>
<evidence type="ECO:0000259" key="6">
    <source>
        <dbReference type="PROSITE" id="PS50835"/>
    </source>
</evidence>
<comment type="caution">
    <text evidence="8">The sequence shown here is derived from an EMBL/GenBank/DDBJ whole genome shotgun (WGS) entry which is preliminary data.</text>
</comment>
<evidence type="ECO:0000313" key="9">
    <source>
        <dbReference type="Proteomes" id="UP001239994"/>
    </source>
</evidence>
<feature type="domain" description="Fibronectin type-III" evidence="7">
    <location>
        <begin position="479"/>
        <end position="579"/>
    </location>
</feature>
<dbReference type="FunFam" id="2.60.40.10:FF:000323">
    <property type="entry name" value="Immunoglobulin superfamily member 9B"/>
    <property type="match status" value="1"/>
</dbReference>
<feature type="domain" description="Fibronectin type-III" evidence="7">
    <location>
        <begin position="585"/>
        <end position="677"/>
    </location>
</feature>
<dbReference type="InterPro" id="IPR036179">
    <property type="entry name" value="Ig-like_dom_sf"/>
</dbReference>
<feature type="transmembrane region" description="Helical" evidence="5">
    <location>
        <begin position="694"/>
        <end position="719"/>
    </location>
</feature>
<organism evidence="8 9">
    <name type="scientific">Electrophorus voltai</name>
    <dbReference type="NCBI Taxonomy" id="2609070"/>
    <lineage>
        <taxon>Eukaryota</taxon>
        <taxon>Metazoa</taxon>
        <taxon>Chordata</taxon>
        <taxon>Craniata</taxon>
        <taxon>Vertebrata</taxon>
        <taxon>Euteleostomi</taxon>
        <taxon>Actinopterygii</taxon>
        <taxon>Neopterygii</taxon>
        <taxon>Teleostei</taxon>
        <taxon>Ostariophysi</taxon>
        <taxon>Gymnotiformes</taxon>
        <taxon>Gymnotoidei</taxon>
        <taxon>Gymnotidae</taxon>
        <taxon>Electrophorus</taxon>
    </lineage>
</organism>
<feature type="domain" description="Ig-like" evidence="6">
    <location>
        <begin position="389"/>
        <end position="473"/>
    </location>
</feature>
<name>A0AAD9E1D0_9TELE</name>
<keyword evidence="5" id="KW-0472">Membrane</keyword>
<keyword evidence="5" id="KW-1133">Transmembrane helix</keyword>
<protein>
    <recommendedName>
        <fullName evidence="10">Immunoglobulin superfamily, member 9a</fullName>
    </recommendedName>
</protein>